<dbReference type="PROSITE" id="PS50031">
    <property type="entry name" value="EH"/>
    <property type="match status" value="1"/>
</dbReference>
<comment type="caution">
    <text evidence="3">The sequence shown here is derived from an EMBL/GenBank/DDBJ whole genome shotgun (WGS) entry which is preliminary data.</text>
</comment>
<evidence type="ECO:0000313" key="4">
    <source>
        <dbReference type="Proteomes" id="UP001321749"/>
    </source>
</evidence>
<feature type="compositionally biased region" description="Basic and acidic residues" evidence="1">
    <location>
        <begin position="305"/>
        <end position="324"/>
    </location>
</feature>
<evidence type="ECO:0000256" key="1">
    <source>
        <dbReference type="SAM" id="MobiDB-lite"/>
    </source>
</evidence>
<feature type="compositionally biased region" description="Low complexity" evidence="1">
    <location>
        <begin position="68"/>
        <end position="82"/>
    </location>
</feature>
<dbReference type="GO" id="GO:0005737">
    <property type="term" value="C:cytoplasm"/>
    <property type="evidence" value="ECO:0007669"/>
    <property type="project" value="TreeGrafter"/>
</dbReference>
<dbReference type="SMART" id="SM00027">
    <property type="entry name" value="EH"/>
    <property type="match status" value="1"/>
</dbReference>
<feature type="compositionally biased region" description="Basic and acidic residues" evidence="1">
    <location>
        <begin position="235"/>
        <end position="260"/>
    </location>
</feature>
<feature type="compositionally biased region" description="Basic residues" evidence="1">
    <location>
        <begin position="603"/>
        <end position="630"/>
    </location>
</feature>
<sequence length="792" mass="84651">MHNPSSSSPSRNSSSNNNNNNQPSTSNAAALSAALKGATLAFNKQKAANAVDKQPAVFNQTFNRNQNSSSSASGALLAATQAARDHSASQSRARSPELRSHETGGSSGVRDSEEENGLVDQRAALYSPNTGSTNSNTLLSPSGVGRPSSDNGKQQASASLLAATQALAASRSTSPILPLNPNASRGGASGPGTRRQSVGAASFLSASSGLALGPTDTPDTESIKPTTSLVSLFEGKNEEDMDPVKREQVVRAKARPDPKRRGGPTPATQAGAQDQGQQTLKATPRPNTKPKPQMSSEDLSAISSRKNDINHDFEKSKETIHMTEDQTVADPKPRGLPPARPESRNELRGSGRTSTTSSSEKVSKPQSRQSRSSTPQPPSVSSSVEVVSPRPIKLIKTPKLEPPIPPVKRRTTVKEATEPAFETAAAELTQNQSRRASHSSVSSDDTFVSASSNHSPRAVTPTATAKPDLPPPRGSRPKRRASIQSVPAPVPPPPRRPSAPHISSPNLALDSLTNAIVASNLAASRVTASSSPAPPPPPPGRHGRKHSPLQPQRTADALTLNYTGNGGGSRSPNRRNPPQRTGMLQTLRAPPTSLSDDEDARRRMDRHTRRGKLRHLPGKHHAHHEGSRRRWRDEVSAREKRRYEAVWASNRGLFLQPGWAFQGADRISPGSDGGNQREVQVEASRAREGPEAELVVNVVVRDIWGRSRLPVDELAEVWELVDREGRGALGRDEFVVGMWLIDQRLRGRKIPARVGASVWDSVRGGAIRVPDPKSKSSSKMAKAGGGDWRGRK</sequence>
<feature type="compositionally biased region" description="Low complexity" evidence="1">
    <location>
        <begin position="418"/>
        <end position="429"/>
    </location>
</feature>
<feature type="compositionally biased region" description="Polar residues" evidence="1">
    <location>
        <begin position="127"/>
        <end position="140"/>
    </location>
</feature>
<gene>
    <name evidence="3" type="ORF">QBC42DRAFT_231235</name>
</gene>
<feature type="region of interest" description="Disordered" evidence="1">
    <location>
        <begin position="1"/>
        <end position="29"/>
    </location>
</feature>
<dbReference type="PANTHER" id="PTHR11216:SF31">
    <property type="entry name" value="AT21416P"/>
    <property type="match status" value="1"/>
</dbReference>
<accession>A0AAV9HG65</accession>
<dbReference type="Gene3D" id="1.10.238.10">
    <property type="entry name" value="EF-hand"/>
    <property type="match status" value="1"/>
</dbReference>
<protein>
    <submittedName>
        <fullName evidence="3">Increased rDNA silencing protein 4</fullName>
    </submittedName>
</protein>
<name>A0AAV9HG65_9PEZI</name>
<dbReference type="InterPro" id="IPR011992">
    <property type="entry name" value="EF-hand-dom_pair"/>
</dbReference>
<feature type="compositionally biased region" description="Polar residues" evidence="1">
    <location>
        <begin position="293"/>
        <end position="304"/>
    </location>
</feature>
<feature type="compositionally biased region" description="Low complexity" evidence="1">
    <location>
        <begin position="350"/>
        <end position="391"/>
    </location>
</feature>
<keyword evidence="4" id="KW-1185">Reference proteome</keyword>
<feature type="domain" description="EH" evidence="2">
    <location>
        <begin position="701"/>
        <end position="765"/>
    </location>
</feature>
<dbReference type="Pfam" id="PF12763">
    <property type="entry name" value="EH"/>
    <property type="match status" value="1"/>
</dbReference>
<feature type="compositionally biased region" description="Low complexity" evidence="1">
    <location>
        <begin position="199"/>
        <end position="213"/>
    </location>
</feature>
<feature type="region of interest" description="Disordered" evidence="1">
    <location>
        <begin position="523"/>
        <end position="632"/>
    </location>
</feature>
<dbReference type="AlphaFoldDB" id="A0AAV9HG65"/>
<reference evidence="3" key="2">
    <citation type="submission" date="2023-06" db="EMBL/GenBank/DDBJ databases">
        <authorList>
            <consortium name="Lawrence Berkeley National Laboratory"/>
            <person name="Mondo S.J."/>
            <person name="Hensen N."/>
            <person name="Bonometti L."/>
            <person name="Westerberg I."/>
            <person name="Brannstrom I.O."/>
            <person name="Guillou S."/>
            <person name="Cros-Aarteil S."/>
            <person name="Calhoun S."/>
            <person name="Haridas S."/>
            <person name="Kuo A."/>
            <person name="Pangilinan J."/>
            <person name="Riley R."/>
            <person name="Labutti K."/>
            <person name="Andreopoulos B."/>
            <person name="Lipzen A."/>
            <person name="Chen C."/>
            <person name="Yanf M."/>
            <person name="Daum C."/>
            <person name="Ng V."/>
            <person name="Clum A."/>
            <person name="Steindorff A."/>
            <person name="Ohm R."/>
            <person name="Martin F."/>
            <person name="Silar P."/>
            <person name="Natvig D."/>
            <person name="Lalanne C."/>
            <person name="Gautier V."/>
            <person name="Ament-Velasquez S.L."/>
            <person name="Kruys A."/>
            <person name="Hutchinson M.I."/>
            <person name="Powell A.J."/>
            <person name="Barry K."/>
            <person name="Miller A.N."/>
            <person name="Grigoriev I.V."/>
            <person name="Debuchy R."/>
            <person name="Gladieux P."/>
            <person name="Thoren M.H."/>
            <person name="Johannesson H."/>
        </authorList>
    </citation>
    <scope>NUCLEOTIDE SEQUENCE</scope>
    <source>
        <strain evidence="3">PSN324</strain>
    </source>
</reference>
<dbReference type="PANTHER" id="PTHR11216">
    <property type="entry name" value="EH DOMAIN"/>
    <property type="match status" value="1"/>
</dbReference>
<evidence type="ECO:0000259" key="2">
    <source>
        <dbReference type="PROSITE" id="PS50031"/>
    </source>
</evidence>
<dbReference type="InterPro" id="IPR000261">
    <property type="entry name" value="EH_dom"/>
</dbReference>
<dbReference type="CDD" id="cd00052">
    <property type="entry name" value="EH"/>
    <property type="match status" value="1"/>
</dbReference>
<feature type="compositionally biased region" description="Pro residues" evidence="1">
    <location>
        <begin position="488"/>
        <end position="497"/>
    </location>
</feature>
<dbReference type="SUPFAM" id="SSF47473">
    <property type="entry name" value="EF-hand"/>
    <property type="match status" value="1"/>
</dbReference>
<feature type="compositionally biased region" description="Gly residues" evidence="1">
    <location>
        <begin position="783"/>
        <end position="792"/>
    </location>
</feature>
<feature type="compositionally biased region" description="Low complexity" evidence="1">
    <location>
        <begin position="264"/>
        <end position="279"/>
    </location>
</feature>
<feature type="region of interest" description="Disordered" evidence="1">
    <location>
        <begin position="172"/>
        <end position="507"/>
    </location>
</feature>
<feature type="region of interest" description="Disordered" evidence="1">
    <location>
        <begin position="59"/>
        <end position="158"/>
    </location>
</feature>
<feature type="compositionally biased region" description="Low complexity" evidence="1">
    <location>
        <begin position="438"/>
        <end position="452"/>
    </location>
</feature>
<evidence type="ECO:0000313" key="3">
    <source>
        <dbReference type="EMBL" id="KAK4459640.1"/>
    </source>
</evidence>
<dbReference type="EMBL" id="MU865031">
    <property type="protein sequence ID" value="KAK4459640.1"/>
    <property type="molecule type" value="Genomic_DNA"/>
</dbReference>
<reference evidence="3" key="1">
    <citation type="journal article" date="2023" name="Mol. Phylogenet. Evol.">
        <title>Genome-scale phylogeny and comparative genomics of the fungal order Sordariales.</title>
        <authorList>
            <person name="Hensen N."/>
            <person name="Bonometti L."/>
            <person name="Westerberg I."/>
            <person name="Brannstrom I.O."/>
            <person name="Guillou S."/>
            <person name="Cros-Aarteil S."/>
            <person name="Calhoun S."/>
            <person name="Haridas S."/>
            <person name="Kuo A."/>
            <person name="Mondo S."/>
            <person name="Pangilinan J."/>
            <person name="Riley R."/>
            <person name="LaButti K."/>
            <person name="Andreopoulos B."/>
            <person name="Lipzen A."/>
            <person name="Chen C."/>
            <person name="Yan M."/>
            <person name="Daum C."/>
            <person name="Ng V."/>
            <person name="Clum A."/>
            <person name="Steindorff A."/>
            <person name="Ohm R.A."/>
            <person name="Martin F."/>
            <person name="Silar P."/>
            <person name="Natvig D.O."/>
            <person name="Lalanne C."/>
            <person name="Gautier V."/>
            <person name="Ament-Velasquez S.L."/>
            <person name="Kruys A."/>
            <person name="Hutchinson M.I."/>
            <person name="Powell A.J."/>
            <person name="Barry K."/>
            <person name="Miller A.N."/>
            <person name="Grigoriev I.V."/>
            <person name="Debuchy R."/>
            <person name="Gladieux P."/>
            <person name="Hiltunen Thoren M."/>
            <person name="Johannesson H."/>
        </authorList>
    </citation>
    <scope>NUCLEOTIDE SEQUENCE</scope>
    <source>
        <strain evidence="3">PSN324</strain>
    </source>
</reference>
<proteinExistence type="predicted"/>
<feature type="region of interest" description="Disordered" evidence="1">
    <location>
        <begin position="768"/>
        <end position="792"/>
    </location>
</feature>
<dbReference type="Proteomes" id="UP001321749">
    <property type="component" value="Unassembled WGS sequence"/>
</dbReference>
<organism evidence="3 4">
    <name type="scientific">Cladorrhinum samala</name>
    <dbReference type="NCBI Taxonomy" id="585594"/>
    <lineage>
        <taxon>Eukaryota</taxon>
        <taxon>Fungi</taxon>
        <taxon>Dikarya</taxon>
        <taxon>Ascomycota</taxon>
        <taxon>Pezizomycotina</taxon>
        <taxon>Sordariomycetes</taxon>
        <taxon>Sordariomycetidae</taxon>
        <taxon>Sordariales</taxon>
        <taxon>Podosporaceae</taxon>
        <taxon>Cladorrhinum</taxon>
    </lineage>
</organism>